<dbReference type="AlphaFoldDB" id="A0A368T2M3"/>
<evidence type="ECO:0000313" key="1">
    <source>
        <dbReference type="EMBL" id="RCV55817.1"/>
    </source>
</evidence>
<evidence type="ECO:0008006" key="3">
    <source>
        <dbReference type="Google" id="ProtNLM"/>
    </source>
</evidence>
<sequence length="125" mass="13332">MGQQRRGNRQVGVRRDRNVKLSLSEDEHALVSRAAERRGLTTSGFAAYAALGVAREELATSPEAREVMVALNNGVIALDRIGRELGAFAGADGGREGADELRERLVAVIDSLEEAAGEIRSSGQT</sequence>
<reference evidence="1 2" key="1">
    <citation type="submission" date="2018-04" db="EMBL/GenBank/DDBJ databases">
        <title>Novel actinobacteria from marine sediment.</title>
        <authorList>
            <person name="Ng Z.Y."/>
            <person name="Tan G.Y.A."/>
        </authorList>
    </citation>
    <scope>NUCLEOTIDE SEQUENCE [LARGE SCALE GENOMIC DNA]</scope>
    <source>
        <strain evidence="1 2">TPS81</strain>
    </source>
</reference>
<comment type="caution">
    <text evidence="1">The sequence shown here is derived from an EMBL/GenBank/DDBJ whole genome shotgun (WGS) entry which is preliminary data.</text>
</comment>
<keyword evidence="2" id="KW-1185">Reference proteome</keyword>
<organism evidence="1 2">
    <name type="scientific">Marinitenerispora sediminis</name>
    <dbReference type="NCBI Taxonomy" id="1931232"/>
    <lineage>
        <taxon>Bacteria</taxon>
        <taxon>Bacillati</taxon>
        <taxon>Actinomycetota</taxon>
        <taxon>Actinomycetes</taxon>
        <taxon>Streptosporangiales</taxon>
        <taxon>Nocardiopsidaceae</taxon>
        <taxon>Marinitenerispora</taxon>
    </lineage>
</organism>
<name>A0A368T2M3_9ACTN</name>
<evidence type="ECO:0000313" key="2">
    <source>
        <dbReference type="Proteomes" id="UP000253318"/>
    </source>
</evidence>
<dbReference type="Proteomes" id="UP000253318">
    <property type="component" value="Unassembled WGS sequence"/>
</dbReference>
<gene>
    <name evidence="1" type="ORF">DEF24_17430</name>
</gene>
<protein>
    <recommendedName>
        <fullName evidence="3">Mobilization protein</fullName>
    </recommendedName>
</protein>
<proteinExistence type="predicted"/>
<dbReference type="EMBL" id="QEIN01000139">
    <property type="protein sequence ID" value="RCV55817.1"/>
    <property type="molecule type" value="Genomic_DNA"/>
</dbReference>
<accession>A0A368T2M3</accession>